<feature type="compositionally biased region" description="Polar residues" evidence="1">
    <location>
        <begin position="123"/>
        <end position="133"/>
    </location>
</feature>
<feature type="region of interest" description="Disordered" evidence="1">
    <location>
        <begin position="14"/>
        <end position="142"/>
    </location>
</feature>
<sequence>MGDPFSWIEQECGEGEFFDDADTPATSPATAVPTGAAAATGFGGAAPSPTPHADAAMFMRSLPDSPCAASNDGDRARGLSKATAPNPSERDPVTPTQELARTSSGGLKGKSRVCSTKSRDCSIGSSVSPQKTPTRGKEVLGFGKSRTVETSKEDAAVSMNPSLEEIGEFRNQSLETLQDASRAVSSRRKLPDSILKPPTEEGNAGRRSRKKAEARPPAPAHETIPEVKDSAFPACLRDCVDMLSGNINVKLGDMDILNIAGRRGVAFPDPPWWAPGGYPPFCSRKQTTVLKLM</sequence>
<feature type="compositionally biased region" description="Polar residues" evidence="1">
    <location>
        <begin position="94"/>
        <end position="105"/>
    </location>
</feature>
<proteinExistence type="predicted"/>
<dbReference type="OrthoDB" id="770564at2759"/>
<gene>
    <name evidence="3" type="primary">LOC109713665</name>
</gene>
<name>A0A6P5FJR9_ANACO</name>
<dbReference type="Proteomes" id="UP000515123">
    <property type="component" value="Linkage group 8"/>
</dbReference>
<evidence type="ECO:0000313" key="3">
    <source>
        <dbReference type="RefSeq" id="XP_020093420.1"/>
    </source>
</evidence>
<evidence type="ECO:0000256" key="1">
    <source>
        <dbReference type="SAM" id="MobiDB-lite"/>
    </source>
</evidence>
<dbReference type="GeneID" id="109713665"/>
<keyword evidence="2" id="KW-1185">Reference proteome</keyword>
<organism evidence="2 3">
    <name type="scientific">Ananas comosus</name>
    <name type="common">Pineapple</name>
    <name type="synonym">Ananas ananas</name>
    <dbReference type="NCBI Taxonomy" id="4615"/>
    <lineage>
        <taxon>Eukaryota</taxon>
        <taxon>Viridiplantae</taxon>
        <taxon>Streptophyta</taxon>
        <taxon>Embryophyta</taxon>
        <taxon>Tracheophyta</taxon>
        <taxon>Spermatophyta</taxon>
        <taxon>Magnoliopsida</taxon>
        <taxon>Liliopsida</taxon>
        <taxon>Poales</taxon>
        <taxon>Bromeliaceae</taxon>
        <taxon>Bromelioideae</taxon>
        <taxon>Ananas</taxon>
    </lineage>
</organism>
<dbReference type="AlphaFoldDB" id="A0A6P5FJR9"/>
<reference evidence="2" key="1">
    <citation type="journal article" date="2015" name="Nat. Genet.">
        <title>The pineapple genome and the evolution of CAM photosynthesis.</title>
        <authorList>
            <person name="Ming R."/>
            <person name="VanBuren R."/>
            <person name="Wai C.M."/>
            <person name="Tang H."/>
            <person name="Schatz M.C."/>
            <person name="Bowers J.E."/>
            <person name="Lyons E."/>
            <person name="Wang M.L."/>
            <person name="Chen J."/>
            <person name="Biggers E."/>
            <person name="Zhang J."/>
            <person name="Huang L."/>
            <person name="Zhang L."/>
            <person name="Miao W."/>
            <person name="Zhang J."/>
            <person name="Ye Z."/>
            <person name="Miao C."/>
            <person name="Lin Z."/>
            <person name="Wang H."/>
            <person name="Zhou H."/>
            <person name="Yim W.C."/>
            <person name="Priest H.D."/>
            <person name="Zheng C."/>
            <person name="Woodhouse M."/>
            <person name="Edger P.P."/>
            <person name="Guyot R."/>
            <person name="Guo H.B."/>
            <person name="Guo H."/>
            <person name="Zheng G."/>
            <person name="Singh R."/>
            <person name="Sharma A."/>
            <person name="Min X."/>
            <person name="Zheng Y."/>
            <person name="Lee H."/>
            <person name="Gurtowski J."/>
            <person name="Sedlazeck F.J."/>
            <person name="Harkess A."/>
            <person name="McKain M.R."/>
            <person name="Liao Z."/>
            <person name="Fang J."/>
            <person name="Liu J."/>
            <person name="Zhang X."/>
            <person name="Zhang Q."/>
            <person name="Hu W."/>
            <person name="Qin Y."/>
            <person name="Wang K."/>
            <person name="Chen L.Y."/>
            <person name="Shirley N."/>
            <person name="Lin Y.R."/>
            <person name="Liu L.Y."/>
            <person name="Hernandez A.G."/>
            <person name="Wright C.L."/>
            <person name="Bulone V."/>
            <person name="Tuskan G.A."/>
            <person name="Heath K."/>
            <person name="Zee F."/>
            <person name="Moore P.H."/>
            <person name="Sunkar R."/>
            <person name="Leebens-Mack J.H."/>
            <person name="Mockler T."/>
            <person name="Bennetzen J.L."/>
            <person name="Freeling M."/>
            <person name="Sankoff D."/>
            <person name="Paterson A.H."/>
            <person name="Zhu X."/>
            <person name="Yang X."/>
            <person name="Smith J.A."/>
            <person name="Cushman J.C."/>
            <person name="Paull R.E."/>
            <person name="Yu Q."/>
        </authorList>
    </citation>
    <scope>NUCLEOTIDE SEQUENCE [LARGE SCALE GENOMIC DNA]</scope>
    <source>
        <strain evidence="2">cv. F153</strain>
    </source>
</reference>
<reference evidence="3" key="2">
    <citation type="submission" date="2025-08" db="UniProtKB">
        <authorList>
            <consortium name="RefSeq"/>
        </authorList>
    </citation>
    <scope>IDENTIFICATION</scope>
    <source>
        <tissue evidence="3">Leaf</tissue>
    </source>
</reference>
<feature type="region of interest" description="Disordered" evidence="1">
    <location>
        <begin position="178"/>
        <end position="225"/>
    </location>
</feature>
<feature type="compositionally biased region" description="Low complexity" evidence="1">
    <location>
        <begin position="23"/>
        <end position="40"/>
    </location>
</feature>
<accession>A0A6P5FJR9</accession>
<evidence type="ECO:0000313" key="2">
    <source>
        <dbReference type="Proteomes" id="UP000515123"/>
    </source>
</evidence>
<protein>
    <submittedName>
        <fullName evidence="3">Uncharacterized protein LOC109713665 isoform X1</fullName>
    </submittedName>
</protein>
<dbReference type="RefSeq" id="XP_020093420.1">
    <property type="nucleotide sequence ID" value="XM_020237831.1"/>
</dbReference>